<feature type="transmembrane region" description="Helical" evidence="7">
    <location>
        <begin position="109"/>
        <end position="128"/>
    </location>
</feature>
<keyword evidence="4" id="KW-0378">Hydrolase</keyword>
<dbReference type="InterPro" id="IPR050925">
    <property type="entry name" value="Rhomboid_protease_S54"/>
</dbReference>
<keyword evidence="9" id="KW-0645">Protease</keyword>
<evidence type="ECO:0000256" key="4">
    <source>
        <dbReference type="ARBA" id="ARBA00022801"/>
    </source>
</evidence>
<feature type="transmembrane region" description="Helical" evidence="7">
    <location>
        <begin position="21"/>
        <end position="41"/>
    </location>
</feature>
<protein>
    <submittedName>
        <fullName evidence="9">Rhomboid family intramembrane serine protease</fullName>
    </submittedName>
</protein>
<organism evidence="9 10">
    <name type="scientific">Scleromatobacter humisilvae</name>
    <dbReference type="NCBI Taxonomy" id="2897159"/>
    <lineage>
        <taxon>Bacteria</taxon>
        <taxon>Pseudomonadati</taxon>
        <taxon>Pseudomonadota</taxon>
        <taxon>Betaproteobacteria</taxon>
        <taxon>Burkholderiales</taxon>
        <taxon>Sphaerotilaceae</taxon>
        <taxon>Scleromatobacter</taxon>
    </lineage>
</organism>
<comment type="caution">
    <text evidence="9">The sequence shown here is derived from an EMBL/GenBank/DDBJ whole genome shotgun (WGS) entry which is preliminary data.</text>
</comment>
<evidence type="ECO:0000256" key="6">
    <source>
        <dbReference type="ARBA" id="ARBA00023136"/>
    </source>
</evidence>
<feature type="transmembrane region" description="Helical" evidence="7">
    <location>
        <begin position="184"/>
        <end position="201"/>
    </location>
</feature>
<feature type="transmembrane region" description="Helical" evidence="7">
    <location>
        <begin position="143"/>
        <end position="163"/>
    </location>
</feature>
<dbReference type="GO" id="GO:0006508">
    <property type="term" value="P:proteolysis"/>
    <property type="evidence" value="ECO:0007669"/>
    <property type="project" value="UniProtKB-KW"/>
</dbReference>
<feature type="transmembrane region" description="Helical" evidence="7">
    <location>
        <begin position="71"/>
        <end position="97"/>
    </location>
</feature>
<dbReference type="InterPro" id="IPR035952">
    <property type="entry name" value="Rhomboid-like_sf"/>
</dbReference>
<evidence type="ECO:0000256" key="3">
    <source>
        <dbReference type="ARBA" id="ARBA00022692"/>
    </source>
</evidence>
<comment type="subcellular location">
    <subcellularLocation>
        <location evidence="1">Membrane</location>
        <topology evidence="1">Multi-pass membrane protein</topology>
    </subcellularLocation>
</comment>
<evidence type="ECO:0000256" key="7">
    <source>
        <dbReference type="SAM" id="Phobius"/>
    </source>
</evidence>
<proteinExistence type="inferred from homology"/>
<dbReference type="GO" id="GO:0004252">
    <property type="term" value="F:serine-type endopeptidase activity"/>
    <property type="evidence" value="ECO:0007669"/>
    <property type="project" value="InterPro"/>
</dbReference>
<name>A0A9X1YF42_9BURK</name>
<dbReference type="Proteomes" id="UP001139353">
    <property type="component" value="Unassembled WGS sequence"/>
</dbReference>
<dbReference type="AlphaFoldDB" id="A0A9X1YF42"/>
<keyword evidence="3 7" id="KW-0812">Transmembrane</keyword>
<gene>
    <name evidence="9" type="ORF">LPC04_02005</name>
</gene>
<dbReference type="PANTHER" id="PTHR43731:SF14">
    <property type="entry name" value="PRESENILIN-ASSOCIATED RHOMBOID-LIKE PROTEIN, MITOCHONDRIAL"/>
    <property type="match status" value="1"/>
</dbReference>
<dbReference type="Pfam" id="PF01694">
    <property type="entry name" value="Rhomboid"/>
    <property type="match status" value="1"/>
</dbReference>
<comment type="similarity">
    <text evidence="2">Belongs to the peptidase S54 family.</text>
</comment>
<evidence type="ECO:0000313" key="10">
    <source>
        <dbReference type="Proteomes" id="UP001139353"/>
    </source>
</evidence>
<evidence type="ECO:0000256" key="2">
    <source>
        <dbReference type="ARBA" id="ARBA00009045"/>
    </source>
</evidence>
<keyword evidence="5 7" id="KW-1133">Transmembrane helix</keyword>
<dbReference type="InterPro" id="IPR022764">
    <property type="entry name" value="Peptidase_S54_rhomboid_dom"/>
</dbReference>
<dbReference type="GO" id="GO:0016020">
    <property type="term" value="C:membrane"/>
    <property type="evidence" value="ECO:0007669"/>
    <property type="project" value="UniProtKB-SubCell"/>
</dbReference>
<feature type="transmembrane region" description="Helical" evidence="7">
    <location>
        <begin position="207"/>
        <end position="226"/>
    </location>
</feature>
<evidence type="ECO:0000259" key="8">
    <source>
        <dbReference type="Pfam" id="PF01694"/>
    </source>
</evidence>
<dbReference type="SUPFAM" id="SSF144091">
    <property type="entry name" value="Rhomboid-like"/>
    <property type="match status" value="1"/>
</dbReference>
<evidence type="ECO:0000256" key="5">
    <source>
        <dbReference type="ARBA" id="ARBA00022989"/>
    </source>
</evidence>
<accession>A0A9X1YF42</accession>
<keyword evidence="10" id="KW-1185">Reference proteome</keyword>
<feature type="transmembrane region" description="Helical" evidence="7">
    <location>
        <begin position="233"/>
        <end position="254"/>
    </location>
</feature>
<sequence>MTSDPATMPPPPQQPLPRHRLPVATGVLIAINVAVWLLQVANGVSPTDARSPALIAWGGNMPLFTLTGDTWRLLTAMFLHGGIVHLGLNMYVLAFTAPVVEYEFGTARMLAIYLAGGLLASCASVWWAELRWSPANAVVLETVSVGASGAVMALFGSLLVGLVTPTPRFAHLPKHRQPGLNKGLLQAVAINVGMGFLIQGVDNSAHIGGLVGGILVGLLMAVAPAATGGRAALARYAATAGLVAVCVGALLHTVDPRALMPWRAGVEAQLKHSR</sequence>
<dbReference type="RefSeq" id="WP_275680504.1">
    <property type="nucleotide sequence ID" value="NZ_JAJLJH010000001.1"/>
</dbReference>
<evidence type="ECO:0000256" key="1">
    <source>
        <dbReference type="ARBA" id="ARBA00004141"/>
    </source>
</evidence>
<dbReference type="Gene3D" id="1.20.1540.10">
    <property type="entry name" value="Rhomboid-like"/>
    <property type="match status" value="1"/>
</dbReference>
<dbReference type="PANTHER" id="PTHR43731">
    <property type="entry name" value="RHOMBOID PROTEASE"/>
    <property type="match status" value="1"/>
</dbReference>
<evidence type="ECO:0000313" key="9">
    <source>
        <dbReference type="EMBL" id="MCK9684477.1"/>
    </source>
</evidence>
<feature type="domain" description="Peptidase S54 rhomboid" evidence="8">
    <location>
        <begin position="68"/>
        <end position="220"/>
    </location>
</feature>
<keyword evidence="6 7" id="KW-0472">Membrane</keyword>
<reference evidence="9" key="1">
    <citation type="submission" date="2021-11" db="EMBL/GenBank/DDBJ databases">
        <title>BS-T2-15 a new species belonging to the Comamonadaceae family isolated from the soil of a French oak forest.</title>
        <authorList>
            <person name="Mieszkin S."/>
            <person name="Alain K."/>
        </authorList>
    </citation>
    <scope>NUCLEOTIDE SEQUENCE</scope>
    <source>
        <strain evidence="9">BS-T2-15</strain>
    </source>
</reference>
<dbReference type="EMBL" id="JAJLJH010000001">
    <property type="protein sequence ID" value="MCK9684477.1"/>
    <property type="molecule type" value="Genomic_DNA"/>
</dbReference>